<protein>
    <submittedName>
        <fullName evidence="2">Uncharacterized protein</fullName>
    </submittedName>
</protein>
<dbReference type="Proteomes" id="UP000177258">
    <property type="component" value="Unassembled WGS sequence"/>
</dbReference>
<organism evidence="2 3">
    <name type="scientific">Candidatus Daviesbacteria bacterium RIFCSPHIGHO2_02_FULL_41_10</name>
    <dbReference type="NCBI Taxonomy" id="1797774"/>
    <lineage>
        <taxon>Bacteria</taxon>
        <taxon>Candidatus Daviesiibacteriota</taxon>
    </lineage>
</organism>
<dbReference type="EMBL" id="MFDB01000018">
    <property type="protein sequence ID" value="OGE32935.1"/>
    <property type="molecule type" value="Genomic_DNA"/>
</dbReference>
<feature type="transmembrane region" description="Helical" evidence="1">
    <location>
        <begin position="36"/>
        <end position="56"/>
    </location>
</feature>
<keyword evidence="1" id="KW-1133">Transmembrane helix</keyword>
<keyword evidence="1" id="KW-0812">Transmembrane</keyword>
<feature type="transmembrane region" description="Helical" evidence="1">
    <location>
        <begin position="6"/>
        <end position="24"/>
    </location>
</feature>
<keyword evidence="1" id="KW-0472">Membrane</keyword>
<proteinExistence type="predicted"/>
<evidence type="ECO:0000256" key="1">
    <source>
        <dbReference type="SAM" id="Phobius"/>
    </source>
</evidence>
<dbReference type="AlphaFoldDB" id="A0A1F5JWB6"/>
<evidence type="ECO:0000313" key="2">
    <source>
        <dbReference type="EMBL" id="OGE32935.1"/>
    </source>
</evidence>
<accession>A0A1F5JWB6</accession>
<sequence length="92" mass="11094">MDKRSFVWWLWVLIPILAILYEKFSFYLNNTQQKILQIILLGLLVFLIYFYIPVMLKLKSKLYIFLMIITAILLVLLFSDYQRFLKADSIIP</sequence>
<gene>
    <name evidence="2" type="ORF">A3D83_02990</name>
</gene>
<reference evidence="2 3" key="1">
    <citation type="journal article" date="2016" name="Nat. Commun.">
        <title>Thousands of microbial genomes shed light on interconnected biogeochemical processes in an aquifer system.</title>
        <authorList>
            <person name="Anantharaman K."/>
            <person name="Brown C.T."/>
            <person name="Hug L.A."/>
            <person name="Sharon I."/>
            <person name="Castelle C.J."/>
            <person name="Probst A.J."/>
            <person name="Thomas B.C."/>
            <person name="Singh A."/>
            <person name="Wilkins M.J."/>
            <person name="Karaoz U."/>
            <person name="Brodie E.L."/>
            <person name="Williams K.H."/>
            <person name="Hubbard S.S."/>
            <person name="Banfield J.F."/>
        </authorList>
    </citation>
    <scope>NUCLEOTIDE SEQUENCE [LARGE SCALE GENOMIC DNA]</scope>
</reference>
<name>A0A1F5JWB6_9BACT</name>
<comment type="caution">
    <text evidence="2">The sequence shown here is derived from an EMBL/GenBank/DDBJ whole genome shotgun (WGS) entry which is preliminary data.</text>
</comment>
<feature type="transmembrane region" description="Helical" evidence="1">
    <location>
        <begin position="62"/>
        <end position="79"/>
    </location>
</feature>
<evidence type="ECO:0000313" key="3">
    <source>
        <dbReference type="Proteomes" id="UP000177258"/>
    </source>
</evidence>